<dbReference type="Gene3D" id="3.40.190.290">
    <property type="match status" value="1"/>
</dbReference>
<dbReference type="InterPro" id="IPR058163">
    <property type="entry name" value="LysR-type_TF_proteobact-type"/>
</dbReference>
<dbReference type="PANTHER" id="PTHR30537:SF1">
    <property type="entry name" value="HTH-TYPE TRANSCRIPTIONAL REGULATOR PGRR"/>
    <property type="match status" value="1"/>
</dbReference>
<evidence type="ECO:0000256" key="7">
    <source>
        <dbReference type="ARBA" id="ARBA00083243"/>
    </source>
</evidence>
<dbReference type="RefSeq" id="WP_111161907.1">
    <property type="nucleotide sequence ID" value="NZ_PCDP01000038.1"/>
</dbReference>
<dbReference type="OrthoDB" id="9813056at2"/>
<dbReference type="EMBL" id="PCDP01000038">
    <property type="protein sequence ID" value="PZM12293.1"/>
    <property type="molecule type" value="Genomic_DNA"/>
</dbReference>
<reference evidence="9 10" key="1">
    <citation type="journal article" date="2018" name="Sci. Rep.">
        <title>Rhizobium tumorigenes sp. nov., a novel plant tumorigenic bacterium isolated from cane gall tumors on thornless blackberry.</title>
        <authorList>
            <person name="Kuzmanovi N."/>
            <person name="Smalla K."/>
            <person name="Gronow S."/>
            <person name="PuBawska J."/>
        </authorList>
    </citation>
    <scope>NUCLEOTIDE SEQUENCE [LARGE SCALE GENOMIC DNA]</scope>
    <source>
        <strain evidence="9 10">CCBAU 85046</strain>
    </source>
</reference>
<dbReference type="InterPro" id="IPR005119">
    <property type="entry name" value="LysR_subst-bd"/>
</dbReference>
<keyword evidence="10" id="KW-1185">Reference proteome</keyword>
<dbReference type="SUPFAM" id="SSF53850">
    <property type="entry name" value="Periplasmic binding protein-like II"/>
    <property type="match status" value="1"/>
</dbReference>
<comment type="function">
    <text evidence="5">Transcriptional regulator of the ttuABCDE tartrate utilization operon.</text>
</comment>
<dbReference type="PANTHER" id="PTHR30537">
    <property type="entry name" value="HTH-TYPE TRANSCRIPTIONAL REGULATOR"/>
    <property type="match status" value="1"/>
</dbReference>
<evidence type="ECO:0000256" key="1">
    <source>
        <dbReference type="ARBA" id="ARBA00009437"/>
    </source>
</evidence>
<sequence length="296" mass="32533">MRRIRSVDLAVFLTIAQHRSFRKAAVDLGVTPSALSHALRAIEETLDVRLVNRTTRGVGLSEAGERLYARLKPAFQDIGDALEDLSTFRGEPSGKLRLNSSRAAAKLVLLPLVSRFLQAYPSIEAELVVDDALVDMVSSGFDAGVRFGESVAADMIAVAIGPRHRFAVVGSPDHFARNPAPMQPHDLKGHPCIRYRFASGSFYRWEFERGGVAVEIEVGGSLTLGDQDMMVDAALNGTGLAYLFEEQVAGLITEGKLIRVLEDWCPYYPGFFLYYPSRRQLPTALRAFIDFAKGKG</sequence>
<feature type="domain" description="HTH lysR-type" evidence="8">
    <location>
        <begin position="8"/>
        <end position="61"/>
    </location>
</feature>
<name>A0A2W4ELS9_9HYPH</name>
<keyword evidence="3" id="KW-0238">DNA-binding</keyword>
<evidence type="ECO:0000259" key="8">
    <source>
        <dbReference type="PROSITE" id="PS50931"/>
    </source>
</evidence>
<dbReference type="InterPro" id="IPR036390">
    <property type="entry name" value="WH_DNA-bd_sf"/>
</dbReference>
<evidence type="ECO:0000256" key="3">
    <source>
        <dbReference type="ARBA" id="ARBA00023125"/>
    </source>
</evidence>
<accession>A0A2W4ELS9</accession>
<evidence type="ECO:0000256" key="2">
    <source>
        <dbReference type="ARBA" id="ARBA00023015"/>
    </source>
</evidence>
<evidence type="ECO:0000256" key="6">
    <source>
        <dbReference type="ARBA" id="ARBA00067332"/>
    </source>
</evidence>
<evidence type="ECO:0000313" key="9">
    <source>
        <dbReference type="EMBL" id="PZM12293.1"/>
    </source>
</evidence>
<dbReference type="PROSITE" id="PS50931">
    <property type="entry name" value="HTH_LYSR"/>
    <property type="match status" value="1"/>
</dbReference>
<keyword evidence="2" id="KW-0805">Transcription regulation</keyword>
<evidence type="ECO:0000256" key="4">
    <source>
        <dbReference type="ARBA" id="ARBA00023163"/>
    </source>
</evidence>
<dbReference type="GO" id="GO:0006351">
    <property type="term" value="P:DNA-templated transcription"/>
    <property type="evidence" value="ECO:0007669"/>
    <property type="project" value="TreeGrafter"/>
</dbReference>
<keyword evidence="4" id="KW-0804">Transcription</keyword>
<evidence type="ECO:0000256" key="5">
    <source>
        <dbReference type="ARBA" id="ARBA00054626"/>
    </source>
</evidence>
<comment type="caution">
    <text evidence="9">The sequence shown here is derived from an EMBL/GenBank/DDBJ whole genome shotgun (WGS) entry which is preliminary data.</text>
</comment>
<dbReference type="GO" id="GO:0003700">
    <property type="term" value="F:DNA-binding transcription factor activity"/>
    <property type="evidence" value="ECO:0007669"/>
    <property type="project" value="InterPro"/>
</dbReference>
<dbReference type="FunFam" id="1.10.10.10:FF:000001">
    <property type="entry name" value="LysR family transcriptional regulator"/>
    <property type="match status" value="1"/>
</dbReference>
<evidence type="ECO:0000313" key="10">
    <source>
        <dbReference type="Proteomes" id="UP000248925"/>
    </source>
</evidence>
<proteinExistence type="inferred from homology"/>
<dbReference type="CDD" id="cd08474">
    <property type="entry name" value="PBP2_CrgA_like_5"/>
    <property type="match status" value="1"/>
</dbReference>
<dbReference type="AlphaFoldDB" id="A0A2W4ELS9"/>
<protein>
    <recommendedName>
        <fullName evidence="6">HTH-type transcriptional regulator TtuA</fullName>
    </recommendedName>
    <alternativeName>
        <fullName evidence="7">Tartrate utilization transcriptional regulator</fullName>
    </alternativeName>
</protein>
<dbReference type="Pfam" id="PF03466">
    <property type="entry name" value="LysR_substrate"/>
    <property type="match status" value="1"/>
</dbReference>
<comment type="similarity">
    <text evidence="1">Belongs to the LysR transcriptional regulatory family.</text>
</comment>
<dbReference type="Pfam" id="PF00126">
    <property type="entry name" value="HTH_1"/>
    <property type="match status" value="1"/>
</dbReference>
<dbReference type="SUPFAM" id="SSF46785">
    <property type="entry name" value="Winged helix' DNA-binding domain"/>
    <property type="match status" value="1"/>
</dbReference>
<dbReference type="GO" id="GO:0043565">
    <property type="term" value="F:sequence-specific DNA binding"/>
    <property type="evidence" value="ECO:0007669"/>
    <property type="project" value="TreeGrafter"/>
</dbReference>
<dbReference type="InterPro" id="IPR036388">
    <property type="entry name" value="WH-like_DNA-bd_sf"/>
</dbReference>
<dbReference type="Gene3D" id="1.10.10.10">
    <property type="entry name" value="Winged helix-like DNA-binding domain superfamily/Winged helix DNA-binding domain"/>
    <property type="match status" value="1"/>
</dbReference>
<gene>
    <name evidence="9" type="ORF">CPY51_19605</name>
</gene>
<dbReference type="InterPro" id="IPR000847">
    <property type="entry name" value="LysR_HTH_N"/>
</dbReference>
<organism evidence="9 10">
    <name type="scientific">Rhizobium tubonense</name>
    <dbReference type="NCBI Taxonomy" id="484088"/>
    <lineage>
        <taxon>Bacteria</taxon>
        <taxon>Pseudomonadati</taxon>
        <taxon>Pseudomonadota</taxon>
        <taxon>Alphaproteobacteria</taxon>
        <taxon>Hyphomicrobiales</taxon>
        <taxon>Rhizobiaceae</taxon>
        <taxon>Rhizobium/Agrobacterium group</taxon>
        <taxon>Rhizobium</taxon>
    </lineage>
</organism>
<dbReference type="Proteomes" id="UP000248925">
    <property type="component" value="Unassembled WGS sequence"/>
</dbReference>